<keyword evidence="1" id="KW-1133">Transmembrane helix</keyword>
<name>A0ABP1RLX9_9HEXA</name>
<reference evidence="2 3" key="1">
    <citation type="submission" date="2024-08" db="EMBL/GenBank/DDBJ databases">
        <authorList>
            <person name="Cucini C."/>
            <person name="Frati F."/>
        </authorList>
    </citation>
    <scope>NUCLEOTIDE SEQUENCE [LARGE SCALE GENOMIC DNA]</scope>
</reference>
<feature type="transmembrane region" description="Helical" evidence="1">
    <location>
        <begin position="274"/>
        <end position="292"/>
    </location>
</feature>
<keyword evidence="3" id="KW-1185">Reference proteome</keyword>
<keyword evidence="1" id="KW-0812">Transmembrane</keyword>
<evidence type="ECO:0000313" key="3">
    <source>
        <dbReference type="Proteomes" id="UP001642540"/>
    </source>
</evidence>
<organism evidence="2 3">
    <name type="scientific">Orchesella dallaii</name>
    <dbReference type="NCBI Taxonomy" id="48710"/>
    <lineage>
        <taxon>Eukaryota</taxon>
        <taxon>Metazoa</taxon>
        <taxon>Ecdysozoa</taxon>
        <taxon>Arthropoda</taxon>
        <taxon>Hexapoda</taxon>
        <taxon>Collembola</taxon>
        <taxon>Entomobryomorpha</taxon>
        <taxon>Entomobryoidea</taxon>
        <taxon>Orchesellidae</taxon>
        <taxon>Orchesellinae</taxon>
        <taxon>Orchesella</taxon>
    </lineage>
</organism>
<gene>
    <name evidence="2" type="ORF">ODALV1_LOCUS23736</name>
</gene>
<keyword evidence="1" id="KW-0472">Membrane</keyword>
<dbReference type="EMBL" id="CAXLJM020000082">
    <property type="protein sequence ID" value="CAL8130463.1"/>
    <property type="molecule type" value="Genomic_DNA"/>
</dbReference>
<comment type="caution">
    <text evidence="2">The sequence shown here is derived from an EMBL/GenBank/DDBJ whole genome shotgun (WGS) entry which is preliminary data.</text>
</comment>
<evidence type="ECO:0000256" key="1">
    <source>
        <dbReference type="SAM" id="Phobius"/>
    </source>
</evidence>
<dbReference type="Proteomes" id="UP001642540">
    <property type="component" value="Unassembled WGS sequence"/>
</dbReference>
<accession>A0ABP1RLX9</accession>
<sequence length="637" mass="74390">MDVSSQPRLIYSERTLIGLRVLPTYILIPTNSEIDWFLLPPSFPTKVLFFMKSKPKIYMACMTCFNLIYNYFHQSMYVLYSVERRKIFSSLVLTAAPLVPIDLTVTWNIKEVDEYWERLHYNLNVDMYNGRGRDFDVPDPKHDTLSSLHRFLSIVKNRHNCTTWETCCRYLKGVFFRFSGDPFGWYFPSPYGVTFETYRYSVFLDKDELGRAKFSFNTFISPFTMIGWLCVILSVACTSIVLRLSGFENGSFKWTTTELIEQGDTDEGKKNKKILMLVTIWIFACILIRNVYTSSLYYYMTVIQSSKNLPNSFDNLLHESKDIVGVFDEFVSNSLLRQRNRMRTGMTNFSYGHSVQRLEQTTEKFVTLTTAGIFHDAGTNNEKRNEDFIDPDFEEATNGLIETSTILLVNFLNKLRKGEKIFQCEKFLEFMTEQDDEKNWDWGDIRVSYKTAKTERNFGRFALLIQNKNFHNKYQDKIMTTPAMEIVIALFGGRKLITNNDMPVLVQPTRFWNSVTRHFFTGNFQKDLSSVIESGIYQRFEDFDAIKGIFNMIKSVSKNFMGGRLHWSFYNVAINLKQKRIDGIVERDGASVGGTRVEELDMVWCLHLFLCLVSGFVLSMELMWPWINESGFGFIEW</sequence>
<protein>
    <submittedName>
        <fullName evidence="2">Uncharacterized protein</fullName>
    </submittedName>
</protein>
<evidence type="ECO:0000313" key="2">
    <source>
        <dbReference type="EMBL" id="CAL8130463.1"/>
    </source>
</evidence>
<proteinExistence type="predicted"/>
<feature type="transmembrane region" description="Helical" evidence="1">
    <location>
        <begin position="219"/>
        <end position="242"/>
    </location>
</feature>